<dbReference type="PANTHER" id="PTHR46344">
    <property type="entry name" value="OS02G0202900 PROTEIN"/>
    <property type="match status" value="1"/>
</dbReference>
<keyword evidence="2" id="KW-0677">Repeat</keyword>
<dbReference type="EMBL" id="LR786301">
    <property type="protein sequence ID" value="CAB3260015.1"/>
    <property type="molecule type" value="mRNA"/>
</dbReference>
<sequence>MLDLNDQENGWKPMSKMLKPRKWCSSATCWDKVHVTGGYEYQCLSSCETFDVHQNKWMSIGNMRRARYVHATVALTDSIYCIGGHNDITRFSSCERYDVRNGKWNEIAPLNQARSGLASVALDGKIYAIGKKVRC</sequence>
<keyword evidence="1" id="KW-0880">Kelch repeat</keyword>
<evidence type="ECO:0000256" key="2">
    <source>
        <dbReference type="ARBA" id="ARBA00022737"/>
    </source>
</evidence>
<gene>
    <name evidence="3" type="primary">Klhl5-003</name>
</gene>
<dbReference type="PANTHER" id="PTHR46344:SF27">
    <property type="entry name" value="KELCH REPEAT SUPERFAMILY PROTEIN"/>
    <property type="match status" value="1"/>
</dbReference>
<dbReference type="InterPro" id="IPR015915">
    <property type="entry name" value="Kelch-typ_b-propeller"/>
</dbReference>
<organism evidence="3">
    <name type="scientific">Phallusia mammillata</name>
    <dbReference type="NCBI Taxonomy" id="59560"/>
    <lineage>
        <taxon>Eukaryota</taxon>
        <taxon>Metazoa</taxon>
        <taxon>Chordata</taxon>
        <taxon>Tunicata</taxon>
        <taxon>Ascidiacea</taxon>
        <taxon>Phlebobranchia</taxon>
        <taxon>Ascidiidae</taxon>
        <taxon>Phallusia</taxon>
    </lineage>
</organism>
<evidence type="ECO:0000313" key="3">
    <source>
        <dbReference type="EMBL" id="CAB3260015.1"/>
    </source>
</evidence>
<dbReference type="Gene3D" id="2.120.10.80">
    <property type="entry name" value="Kelch-type beta propeller"/>
    <property type="match status" value="1"/>
</dbReference>
<dbReference type="InterPro" id="IPR006652">
    <property type="entry name" value="Kelch_1"/>
</dbReference>
<dbReference type="SMART" id="SM00612">
    <property type="entry name" value="Kelch"/>
    <property type="match status" value="2"/>
</dbReference>
<dbReference type="AlphaFoldDB" id="A0A6F9DGS9"/>
<accession>A0A6F9DGS9</accession>
<dbReference type="Pfam" id="PF01344">
    <property type="entry name" value="Kelch_1"/>
    <property type="match status" value="2"/>
</dbReference>
<dbReference type="SUPFAM" id="SSF117281">
    <property type="entry name" value="Kelch motif"/>
    <property type="match status" value="1"/>
</dbReference>
<reference evidence="3" key="1">
    <citation type="submission" date="2020-04" db="EMBL/GenBank/DDBJ databases">
        <authorList>
            <person name="Neveu A P."/>
        </authorList>
    </citation>
    <scope>NUCLEOTIDE SEQUENCE</scope>
    <source>
        <tissue evidence="3">Whole embryo</tissue>
    </source>
</reference>
<name>A0A6F9DGS9_9ASCI</name>
<protein>
    <submittedName>
        <fullName evidence="3">Kelch-like protein 5</fullName>
    </submittedName>
</protein>
<evidence type="ECO:0000256" key="1">
    <source>
        <dbReference type="ARBA" id="ARBA00022441"/>
    </source>
</evidence>
<proteinExistence type="evidence at transcript level"/>